<reference evidence="6" key="2">
    <citation type="journal article" date="2020" name="Nat. Commun.">
        <title>Large-scale genome sequencing of mycorrhizal fungi provides insights into the early evolution of symbiotic traits.</title>
        <authorList>
            <person name="Miyauchi S."/>
            <person name="Kiss E."/>
            <person name="Kuo A."/>
            <person name="Drula E."/>
            <person name="Kohler A."/>
            <person name="Sanchez-Garcia M."/>
            <person name="Morin E."/>
            <person name="Andreopoulos B."/>
            <person name="Barry K.W."/>
            <person name="Bonito G."/>
            <person name="Buee M."/>
            <person name="Carver A."/>
            <person name="Chen C."/>
            <person name="Cichocki N."/>
            <person name="Clum A."/>
            <person name="Culley D."/>
            <person name="Crous P.W."/>
            <person name="Fauchery L."/>
            <person name="Girlanda M."/>
            <person name="Hayes R.D."/>
            <person name="Keri Z."/>
            <person name="LaButti K."/>
            <person name="Lipzen A."/>
            <person name="Lombard V."/>
            <person name="Magnuson J."/>
            <person name="Maillard F."/>
            <person name="Murat C."/>
            <person name="Nolan M."/>
            <person name="Ohm R.A."/>
            <person name="Pangilinan J."/>
            <person name="Pereira M.F."/>
            <person name="Perotto S."/>
            <person name="Peter M."/>
            <person name="Pfister S."/>
            <person name="Riley R."/>
            <person name="Sitrit Y."/>
            <person name="Stielow J.B."/>
            <person name="Szollosi G."/>
            <person name="Zifcakova L."/>
            <person name="Stursova M."/>
            <person name="Spatafora J.W."/>
            <person name="Tedersoo L."/>
            <person name="Vaario L.M."/>
            <person name="Yamada A."/>
            <person name="Yan M."/>
            <person name="Wang P."/>
            <person name="Xu J."/>
            <person name="Bruns T."/>
            <person name="Baldrian P."/>
            <person name="Vilgalys R."/>
            <person name="Dunand C."/>
            <person name="Henrissat B."/>
            <person name="Grigoriev I.V."/>
            <person name="Hibbett D."/>
            <person name="Nagy L.G."/>
            <person name="Martin F.M."/>
        </authorList>
    </citation>
    <scope>NUCLEOTIDE SEQUENCE</scope>
    <source>
        <strain evidence="6">Prilba</strain>
    </source>
</reference>
<feature type="region of interest" description="Disordered" evidence="2">
    <location>
        <begin position="827"/>
        <end position="1094"/>
    </location>
</feature>
<evidence type="ECO:0008006" key="8">
    <source>
        <dbReference type="Google" id="ProtNLM"/>
    </source>
</evidence>
<dbReference type="GO" id="GO:0005737">
    <property type="term" value="C:cytoplasm"/>
    <property type="evidence" value="ECO:0007669"/>
    <property type="project" value="TreeGrafter"/>
</dbReference>
<feature type="compositionally biased region" description="Low complexity" evidence="2">
    <location>
        <begin position="249"/>
        <end position="266"/>
    </location>
</feature>
<gene>
    <name evidence="6" type="ORF">DFH94DRAFT_115227</name>
</gene>
<dbReference type="Pfam" id="PF00620">
    <property type="entry name" value="RhoGAP"/>
    <property type="match status" value="1"/>
</dbReference>
<dbReference type="Proteomes" id="UP000759537">
    <property type="component" value="Unassembled WGS sequence"/>
</dbReference>
<dbReference type="InterPro" id="IPR027267">
    <property type="entry name" value="AH/BAR_dom_sf"/>
</dbReference>
<accession>A0A9P5K129</accession>
<feature type="domain" description="DEP" evidence="3">
    <location>
        <begin position="323"/>
        <end position="384"/>
    </location>
</feature>
<dbReference type="GO" id="GO:0000935">
    <property type="term" value="C:division septum"/>
    <property type="evidence" value="ECO:0007669"/>
    <property type="project" value="TreeGrafter"/>
</dbReference>
<feature type="compositionally biased region" description="Pro residues" evidence="2">
    <location>
        <begin position="914"/>
        <end position="924"/>
    </location>
</feature>
<feature type="domain" description="F-BAR" evidence="5">
    <location>
        <begin position="8"/>
        <end position="524"/>
    </location>
</feature>
<protein>
    <recommendedName>
        <fullName evidence="8">Rho-GAP domain-containing protein</fullName>
    </recommendedName>
</protein>
<keyword evidence="1" id="KW-0175">Coiled coil</keyword>
<dbReference type="PROSITE" id="PS50186">
    <property type="entry name" value="DEP"/>
    <property type="match status" value="1"/>
</dbReference>
<comment type="caution">
    <text evidence="6">The sequence shown here is derived from an EMBL/GenBank/DDBJ whole genome shotgun (WGS) entry which is preliminary data.</text>
</comment>
<dbReference type="Pfam" id="PF00611">
    <property type="entry name" value="FCH"/>
    <property type="match status" value="1"/>
</dbReference>
<dbReference type="InterPro" id="IPR000198">
    <property type="entry name" value="RhoGAP_dom"/>
</dbReference>
<evidence type="ECO:0000259" key="5">
    <source>
        <dbReference type="PROSITE" id="PS51741"/>
    </source>
</evidence>
<dbReference type="InterPro" id="IPR031160">
    <property type="entry name" value="F_BAR_dom"/>
</dbReference>
<dbReference type="Gene3D" id="1.10.555.10">
    <property type="entry name" value="Rho GTPase activation protein"/>
    <property type="match status" value="1"/>
</dbReference>
<dbReference type="CDD" id="cd04371">
    <property type="entry name" value="DEP"/>
    <property type="match status" value="1"/>
</dbReference>
<organism evidence="6 7">
    <name type="scientific">Russula ochroleuca</name>
    <dbReference type="NCBI Taxonomy" id="152965"/>
    <lineage>
        <taxon>Eukaryota</taxon>
        <taxon>Fungi</taxon>
        <taxon>Dikarya</taxon>
        <taxon>Basidiomycota</taxon>
        <taxon>Agaricomycotina</taxon>
        <taxon>Agaricomycetes</taxon>
        <taxon>Russulales</taxon>
        <taxon>Russulaceae</taxon>
        <taxon>Russula</taxon>
    </lineage>
</organism>
<dbReference type="InterPro" id="IPR036390">
    <property type="entry name" value="WH_DNA-bd_sf"/>
</dbReference>
<dbReference type="AlphaFoldDB" id="A0A9P5K129"/>
<dbReference type="InterPro" id="IPR001060">
    <property type="entry name" value="FCH_dom"/>
</dbReference>
<dbReference type="PROSITE" id="PS50238">
    <property type="entry name" value="RHOGAP"/>
    <property type="match status" value="1"/>
</dbReference>
<feature type="compositionally biased region" description="Low complexity" evidence="2">
    <location>
        <begin position="965"/>
        <end position="1009"/>
    </location>
</feature>
<dbReference type="PANTHER" id="PTHR23065:SF17">
    <property type="entry name" value="RHO-GTPASE-ACTIVATING PROTEIN RGD2"/>
    <property type="match status" value="1"/>
</dbReference>
<reference evidence="6" key="1">
    <citation type="submission" date="2019-10" db="EMBL/GenBank/DDBJ databases">
        <authorList>
            <consortium name="DOE Joint Genome Institute"/>
            <person name="Kuo A."/>
            <person name="Miyauchi S."/>
            <person name="Kiss E."/>
            <person name="Drula E."/>
            <person name="Kohler A."/>
            <person name="Sanchez-Garcia M."/>
            <person name="Andreopoulos B."/>
            <person name="Barry K.W."/>
            <person name="Bonito G."/>
            <person name="Buee M."/>
            <person name="Carver A."/>
            <person name="Chen C."/>
            <person name="Cichocki N."/>
            <person name="Clum A."/>
            <person name="Culley D."/>
            <person name="Crous P.W."/>
            <person name="Fauchery L."/>
            <person name="Girlanda M."/>
            <person name="Hayes R."/>
            <person name="Keri Z."/>
            <person name="LaButti K."/>
            <person name="Lipzen A."/>
            <person name="Lombard V."/>
            <person name="Magnuson J."/>
            <person name="Maillard F."/>
            <person name="Morin E."/>
            <person name="Murat C."/>
            <person name="Nolan M."/>
            <person name="Ohm R."/>
            <person name="Pangilinan J."/>
            <person name="Pereira M."/>
            <person name="Perotto S."/>
            <person name="Peter M."/>
            <person name="Riley R."/>
            <person name="Sitrit Y."/>
            <person name="Stielow B."/>
            <person name="Szollosi G."/>
            <person name="Zifcakova L."/>
            <person name="Stursova M."/>
            <person name="Spatafora J.W."/>
            <person name="Tedersoo L."/>
            <person name="Vaario L.-M."/>
            <person name="Yamada A."/>
            <person name="Yan M."/>
            <person name="Wang P."/>
            <person name="Xu J."/>
            <person name="Bruns T."/>
            <person name="Baldrian P."/>
            <person name="Vilgalys R."/>
            <person name="Henrissat B."/>
            <person name="Grigoriev I.V."/>
            <person name="Hibbett D."/>
            <person name="Nagy L.G."/>
            <person name="Martin F.M."/>
        </authorList>
    </citation>
    <scope>NUCLEOTIDE SEQUENCE</scope>
    <source>
        <strain evidence="6">Prilba</strain>
    </source>
</reference>
<feature type="compositionally biased region" description="Polar residues" evidence="2">
    <location>
        <begin position="1033"/>
        <end position="1048"/>
    </location>
</feature>
<feature type="region of interest" description="Disordered" evidence="2">
    <location>
        <begin position="789"/>
        <end position="814"/>
    </location>
</feature>
<dbReference type="SUPFAM" id="SSF103657">
    <property type="entry name" value="BAR/IMD domain-like"/>
    <property type="match status" value="1"/>
</dbReference>
<dbReference type="EMBL" id="WHVB01000016">
    <property type="protein sequence ID" value="KAF8475188.1"/>
    <property type="molecule type" value="Genomic_DNA"/>
</dbReference>
<feature type="compositionally biased region" description="Pro residues" evidence="2">
    <location>
        <begin position="831"/>
        <end position="846"/>
    </location>
</feature>
<feature type="domain" description="Rho-GAP" evidence="4">
    <location>
        <begin position="569"/>
        <end position="779"/>
    </location>
</feature>
<evidence type="ECO:0000259" key="4">
    <source>
        <dbReference type="PROSITE" id="PS50238"/>
    </source>
</evidence>
<dbReference type="GO" id="GO:0007010">
    <property type="term" value="P:cytoskeleton organization"/>
    <property type="evidence" value="ECO:0007669"/>
    <property type="project" value="TreeGrafter"/>
</dbReference>
<dbReference type="GO" id="GO:0005886">
    <property type="term" value="C:plasma membrane"/>
    <property type="evidence" value="ECO:0007669"/>
    <property type="project" value="TreeGrafter"/>
</dbReference>
<evidence type="ECO:0000313" key="6">
    <source>
        <dbReference type="EMBL" id="KAF8475188.1"/>
    </source>
</evidence>
<evidence type="ECO:0000256" key="2">
    <source>
        <dbReference type="SAM" id="MobiDB-lite"/>
    </source>
</evidence>
<keyword evidence="7" id="KW-1185">Reference proteome</keyword>
<feature type="compositionally biased region" description="Basic and acidic residues" evidence="2">
    <location>
        <begin position="229"/>
        <end position="241"/>
    </location>
</feature>
<dbReference type="InterPro" id="IPR000591">
    <property type="entry name" value="DEP_dom"/>
</dbReference>
<proteinExistence type="predicted"/>
<dbReference type="SUPFAM" id="SSF48350">
    <property type="entry name" value="GTPase activation domain, GAP"/>
    <property type="match status" value="1"/>
</dbReference>
<sequence>MAVLSLPLSFNNSFWTQDYRNGLEVLYNKLEQGATENIEIVAFIRARAQAEENIGAALATTVTDTISSSGFGADDGATLLMAIRGIQAETAQQGDVHKAIARELQHLVADPFEGWAKGYHERLQSSRSNVVDGYIKNYERGQAEVIKLKNTYFSKVRKADEAEDDVKFAPNSEISDKYTTSPRLVPRDKPVRTATISERIAQSFKDIQRKAANLADDAPSDGTTQLLFSDEKEGPKVDKGKGKAVAEQPGSTISDSPPSSSPQRSPETLATKTSSLPSLPEAPEPILLAGLSFSPTAVSDLLSRASSELKLQPIRVPIMGEYNCFTGEEFANWLNKNVQGFGENSDLAVQAAQELTEREGLLRRIGDLGNVFEPVDDAFYLFRPKAFELGKPPTKEEPPHSPTKLTPVADNLIKRSNTFLNVVSKALATNPSAEPPHVRARLEADAADREYRIAVRKLDRQRLGLEERLEDTLRVLQRWETERLHAVKTLLLQFHGTLSNLPRALEAPLERSASHIAAYLPDSDLSALIERYRTGPFRPHPQVYESVAHNESDVLFGIDLRRWSEGGWSSLHDEVQDKPPVPPVLTTLLDGLTQAYPQLPNDLEKRKAWIYEVPLTAVHHLRESLNAIPPEQPIPADIVTKYDAPVLASAVKLWLLELDPPIALWEGWEDLRRLYPNVGSAAKGERESAEEHEHLEALKAALIRLPKAHLYVLDAIVLHLRALIDNTEVEETDEVYLTKLALSVGRTILRPKVETSVSVQGRHPAMFFVDLVNHYTDVLPPTIARKKADTERKLPLRKRTAPVDMRMSRARLSAGTEARDWLANQRAQGNVPPPVPPPAPAVPPAPQVSEPAATSTPLKVPPPPPLPEVKPTPVPEPPKLAAPVPVPAVPAANPDVPTRPVFKSPPPEDDELPPRPAFSSPPPESETESSVPVPATAPAKVSPQIPTAKRRNSGSPRPNPGRTGSPRVRSPSNSSSRLASARSSSPAISQSEDTQLNSNRSSLSRGPSSENARLRRPGGSRAPRGGGGGNVNAIISNINRNSFASDRTSPPPATGLHRGGRGRPQSGIVEERRRSLTGLARRTMDSDAEDGVVG</sequence>
<feature type="compositionally biased region" description="Pro residues" evidence="2">
    <location>
        <begin position="859"/>
        <end position="888"/>
    </location>
</feature>
<evidence type="ECO:0000259" key="3">
    <source>
        <dbReference type="PROSITE" id="PS50186"/>
    </source>
</evidence>
<name>A0A9P5K129_9AGAM</name>
<evidence type="ECO:0000313" key="7">
    <source>
        <dbReference type="Proteomes" id="UP000759537"/>
    </source>
</evidence>
<dbReference type="GO" id="GO:0005096">
    <property type="term" value="F:GTPase activator activity"/>
    <property type="evidence" value="ECO:0007669"/>
    <property type="project" value="TreeGrafter"/>
</dbReference>
<feature type="compositionally biased region" description="Low complexity" evidence="2">
    <location>
        <begin position="889"/>
        <end position="898"/>
    </location>
</feature>
<dbReference type="GO" id="GO:0007264">
    <property type="term" value="P:small GTPase-mediated signal transduction"/>
    <property type="evidence" value="ECO:0007669"/>
    <property type="project" value="TreeGrafter"/>
</dbReference>
<dbReference type="PROSITE" id="PS51741">
    <property type="entry name" value="F_BAR"/>
    <property type="match status" value="1"/>
</dbReference>
<dbReference type="SMART" id="SM00324">
    <property type="entry name" value="RhoGAP"/>
    <property type="match status" value="1"/>
</dbReference>
<dbReference type="InterPro" id="IPR008936">
    <property type="entry name" value="Rho_GTPase_activation_prot"/>
</dbReference>
<dbReference type="OrthoDB" id="2155291at2759"/>
<dbReference type="SUPFAM" id="SSF46785">
    <property type="entry name" value="Winged helix' DNA-binding domain"/>
    <property type="match status" value="1"/>
</dbReference>
<feature type="region of interest" description="Disordered" evidence="2">
    <location>
        <begin position="213"/>
        <end position="281"/>
    </location>
</feature>
<dbReference type="SMART" id="SM00055">
    <property type="entry name" value="FCH"/>
    <property type="match status" value="1"/>
</dbReference>
<dbReference type="Gene3D" id="1.20.1270.60">
    <property type="entry name" value="Arfaptin homology (AH) domain/BAR domain"/>
    <property type="match status" value="2"/>
</dbReference>
<dbReference type="PANTHER" id="PTHR23065">
    <property type="entry name" value="PROLINE-SERINE-THREONINE PHOSPHATASE INTERACTING PROTEIN 1"/>
    <property type="match status" value="1"/>
</dbReference>
<evidence type="ECO:0000256" key="1">
    <source>
        <dbReference type="PROSITE-ProRule" id="PRU01077"/>
    </source>
</evidence>